<keyword evidence="3" id="KW-0067">ATP-binding</keyword>
<dbReference type="PANTHER" id="PTHR46268">
    <property type="entry name" value="STRESS RESPONSE PROTEIN NHAX"/>
    <property type="match status" value="1"/>
</dbReference>
<dbReference type="InterPro" id="IPR006015">
    <property type="entry name" value="Universal_stress_UspA"/>
</dbReference>
<feature type="domain" description="UspA" evidence="4">
    <location>
        <begin position="145"/>
        <end position="282"/>
    </location>
</feature>
<keyword evidence="6" id="KW-1185">Reference proteome</keyword>
<evidence type="ECO:0000313" key="6">
    <source>
        <dbReference type="Proteomes" id="UP001230908"/>
    </source>
</evidence>
<protein>
    <submittedName>
        <fullName evidence="5">Universal stress protein</fullName>
    </submittedName>
</protein>
<evidence type="ECO:0000313" key="5">
    <source>
        <dbReference type="EMBL" id="MDQ7906272.1"/>
    </source>
</evidence>
<gene>
    <name evidence="5" type="ORF">RB614_17300</name>
</gene>
<comment type="similarity">
    <text evidence="1">Belongs to the universal stress protein A family.</text>
</comment>
<reference evidence="5 6" key="1">
    <citation type="submission" date="2023-08" db="EMBL/GenBank/DDBJ databases">
        <title>Phytohabitans sansha sp. nov., isolated from marine sediment.</title>
        <authorList>
            <person name="Zhao Y."/>
            <person name="Yi K."/>
        </authorList>
    </citation>
    <scope>NUCLEOTIDE SEQUENCE [LARGE SCALE GENOMIC DNA]</scope>
    <source>
        <strain evidence="5 6">ZYX-F-186</strain>
    </source>
</reference>
<evidence type="ECO:0000259" key="4">
    <source>
        <dbReference type="Pfam" id="PF00582"/>
    </source>
</evidence>
<dbReference type="Pfam" id="PF00582">
    <property type="entry name" value="Usp"/>
    <property type="match status" value="2"/>
</dbReference>
<accession>A0ABU0ZIS0</accession>
<dbReference type="Proteomes" id="UP001230908">
    <property type="component" value="Unassembled WGS sequence"/>
</dbReference>
<evidence type="ECO:0000256" key="1">
    <source>
        <dbReference type="ARBA" id="ARBA00008791"/>
    </source>
</evidence>
<feature type="domain" description="UspA" evidence="4">
    <location>
        <begin position="8"/>
        <end position="137"/>
    </location>
</feature>
<dbReference type="InterPro" id="IPR014729">
    <property type="entry name" value="Rossmann-like_a/b/a_fold"/>
</dbReference>
<keyword evidence="2" id="KW-0547">Nucleotide-binding</keyword>
<comment type="caution">
    <text evidence="5">The sequence shown here is derived from an EMBL/GenBank/DDBJ whole genome shotgun (WGS) entry which is preliminary data.</text>
</comment>
<sequence length="285" mass="29411">MAATVGTPVVVGVDGSEASLAAVDLAVRTAAERHRPLRVLHVFAWSSLDLPPEAGLRADAERLADRAAAYAHGLDPRVTVTSEAVPGTPAEILVQHSREAAVVVLGHRGRGGFASLLVGSVAAQVTAHAASPVVVARGTPRGEGPVVVGVDGSPTSAAAIRFAVEEAAWRKTNVVAVHAWAVPMSTGPADMLPLLYDPDRLAAEQERVLAESVAGLGDDHPDVHLERQLVEDNTAAALIEHSKRAQLVVVGSRGHGGFTGLLLGSVSHALLHHAECPVAVVRPPA</sequence>
<dbReference type="PRINTS" id="PR01438">
    <property type="entry name" value="UNVRSLSTRESS"/>
</dbReference>
<dbReference type="InterPro" id="IPR006016">
    <property type="entry name" value="UspA"/>
</dbReference>
<dbReference type="RefSeq" id="WP_308713544.1">
    <property type="nucleotide sequence ID" value="NZ_JAVHUY010000015.1"/>
</dbReference>
<dbReference type="EMBL" id="JAVHUY010000015">
    <property type="protein sequence ID" value="MDQ7906272.1"/>
    <property type="molecule type" value="Genomic_DNA"/>
</dbReference>
<evidence type="ECO:0000256" key="2">
    <source>
        <dbReference type="ARBA" id="ARBA00022741"/>
    </source>
</evidence>
<proteinExistence type="inferred from homology"/>
<evidence type="ECO:0000256" key="3">
    <source>
        <dbReference type="ARBA" id="ARBA00022840"/>
    </source>
</evidence>
<dbReference type="Gene3D" id="3.40.50.620">
    <property type="entry name" value="HUPs"/>
    <property type="match status" value="2"/>
</dbReference>
<dbReference type="SUPFAM" id="SSF52402">
    <property type="entry name" value="Adenine nucleotide alpha hydrolases-like"/>
    <property type="match status" value="2"/>
</dbReference>
<dbReference type="PANTHER" id="PTHR46268:SF27">
    <property type="entry name" value="UNIVERSAL STRESS PROTEIN RV2623"/>
    <property type="match status" value="1"/>
</dbReference>
<name>A0ABU0ZIS0_9ACTN</name>
<organism evidence="5 6">
    <name type="scientific">Phytohabitans maris</name>
    <dbReference type="NCBI Taxonomy" id="3071409"/>
    <lineage>
        <taxon>Bacteria</taxon>
        <taxon>Bacillati</taxon>
        <taxon>Actinomycetota</taxon>
        <taxon>Actinomycetes</taxon>
        <taxon>Micromonosporales</taxon>
        <taxon>Micromonosporaceae</taxon>
    </lineage>
</organism>